<sequence>MLQHSESTLINRKNDKFIDTHEESIFFDASETFKSEHPLSVSNSSSVHNPDNSNQDSVSKLSGTPELQSVPFSTGLRRRRLFSRKEYGSKNGSVGLADFEVHGSDVSSTKSCKLLWNLKDDYKSNEANGNSVNSSDIITLNDDERVNDRSVAVDSPITGSNFVFTIVRLIIHLISFKTSVFVAFVTFPIWLTHSSYMFVTDPFAVTTRAKRYMIKRISRFLNSFLGNLKQIVYKWIKRKKSVLKICMKIGWGLLRSAFVGLVLVGLLVFAFVVGAAIMKCVVEVPVHRVEQLNFDYTVDSPMAFVPIMSCESCREPFRLESNEKIEFDNVGHSRVIPLDHKLQASVLLILPESDYNRNLGNFQVRVDFLSSNGKSLASTAQPSTMHFKSWPVRLLMTVFKLAPLITGYSLESQTLDIKFNGYTEREIPTCCVRVALEPRAEFALNGGIPEIYTAYLKLESQLPLLKRILWSWKATVFVWISIIIFTMGLFLLLLCCIPVFAPWLRLRGGAPLNNTRSRTSLAFNSVFLVDGHEFSKHVFQVGC</sequence>
<evidence type="ECO:0000313" key="9">
    <source>
        <dbReference type="EMBL" id="KAD5803100.1"/>
    </source>
</evidence>
<dbReference type="Proteomes" id="UP000326396">
    <property type="component" value="Linkage Group LG15"/>
</dbReference>
<feature type="transmembrane region" description="Helical" evidence="8">
    <location>
        <begin position="257"/>
        <end position="278"/>
    </location>
</feature>
<dbReference type="Pfam" id="PF06775">
    <property type="entry name" value="Seipin"/>
    <property type="match status" value="1"/>
</dbReference>
<reference evidence="9 10" key="1">
    <citation type="submission" date="2019-05" db="EMBL/GenBank/DDBJ databases">
        <title>Mikania micrantha, genome provides insights into the molecular mechanism of rapid growth.</title>
        <authorList>
            <person name="Liu B."/>
        </authorList>
    </citation>
    <scope>NUCLEOTIDE SEQUENCE [LARGE SCALE GENOMIC DNA]</scope>
    <source>
        <strain evidence="9">NLD-2019</strain>
        <tissue evidence="9">Leaf</tissue>
    </source>
</reference>
<evidence type="ECO:0000256" key="4">
    <source>
        <dbReference type="ARBA" id="ARBA00022989"/>
    </source>
</evidence>
<dbReference type="AlphaFoldDB" id="A0A5N6P1G8"/>
<dbReference type="PANTHER" id="PTHR21212">
    <property type="entry name" value="BERNARDINELLI-SEIP CONGENITAL LIPODYSTROPHY 2 HOMOLOG BSCL2 PROTEIN"/>
    <property type="match status" value="1"/>
</dbReference>
<evidence type="ECO:0000256" key="8">
    <source>
        <dbReference type="SAM" id="Phobius"/>
    </source>
</evidence>
<dbReference type="GO" id="GO:0006629">
    <property type="term" value="P:lipid metabolic process"/>
    <property type="evidence" value="ECO:0007669"/>
    <property type="project" value="UniProtKB-KW"/>
</dbReference>
<evidence type="ECO:0000256" key="6">
    <source>
        <dbReference type="ARBA" id="ARBA00023136"/>
    </source>
</evidence>
<organism evidence="9 10">
    <name type="scientific">Mikania micrantha</name>
    <name type="common">bitter vine</name>
    <dbReference type="NCBI Taxonomy" id="192012"/>
    <lineage>
        <taxon>Eukaryota</taxon>
        <taxon>Viridiplantae</taxon>
        <taxon>Streptophyta</taxon>
        <taxon>Embryophyta</taxon>
        <taxon>Tracheophyta</taxon>
        <taxon>Spermatophyta</taxon>
        <taxon>Magnoliopsida</taxon>
        <taxon>eudicotyledons</taxon>
        <taxon>Gunneridae</taxon>
        <taxon>Pentapetalae</taxon>
        <taxon>asterids</taxon>
        <taxon>campanulids</taxon>
        <taxon>Asterales</taxon>
        <taxon>Asteraceae</taxon>
        <taxon>Asteroideae</taxon>
        <taxon>Heliantheae alliance</taxon>
        <taxon>Eupatorieae</taxon>
        <taxon>Mikania</taxon>
    </lineage>
</organism>
<feature type="transmembrane region" description="Helical" evidence="8">
    <location>
        <begin position="169"/>
        <end position="191"/>
    </location>
</feature>
<evidence type="ECO:0000256" key="1">
    <source>
        <dbReference type="ARBA" id="ARBA00004477"/>
    </source>
</evidence>
<accession>A0A5N6P1G8</accession>
<dbReference type="InterPro" id="IPR009617">
    <property type="entry name" value="Seipin"/>
</dbReference>
<keyword evidence="5" id="KW-0443">Lipid metabolism</keyword>
<dbReference type="GO" id="GO:0005789">
    <property type="term" value="C:endoplasmic reticulum membrane"/>
    <property type="evidence" value="ECO:0007669"/>
    <property type="project" value="UniProtKB-SubCell"/>
</dbReference>
<evidence type="ECO:0000256" key="5">
    <source>
        <dbReference type="ARBA" id="ARBA00023098"/>
    </source>
</evidence>
<protein>
    <recommendedName>
        <fullName evidence="11">Seipin</fullName>
    </recommendedName>
</protein>
<evidence type="ECO:0000313" key="10">
    <source>
        <dbReference type="Proteomes" id="UP000326396"/>
    </source>
</evidence>
<dbReference type="PANTHER" id="PTHR21212:SF10">
    <property type="entry name" value="SEIPIN FAMILY-RELATED"/>
    <property type="match status" value="1"/>
</dbReference>
<gene>
    <name evidence="9" type="ORF">E3N88_14460</name>
</gene>
<proteinExistence type="predicted"/>
<name>A0A5N6P1G8_9ASTR</name>
<comment type="caution">
    <text evidence="9">The sequence shown here is derived from an EMBL/GenBank/DDBJ whole genome shotgun (WGS) entry which is preliminary data.</text>
</comment>
<feature type="transmembrane region" description="Helical" evidence="8">
    <location>
        <begin position="476"/>
        <end position="501"/>
    </location>
</feature>
<keyword evidence="6 8" id="KW-0472">Membrane</keyword>
<keyword evidence="4 8" id="KW-1133">Transmembrane helix</keyword>
<dbReference type="CDD" id="cd23995">
    <property type="entry name" value="Seipin_BSCL2_like"/>
    <property type="match status" value="1"/>
</dbReference>
<evidence type="ECO:0000256" key="3">
    <source>
        <dbReference type="ARBA" id="ARBA00022824"/>
    </source>
</evidence>
<feature type="region of interest" description="Disordered" evidence="7">
    <location>
        <begin position="38"/>
        <end position="70"/>
    </location>
</feature>
<dbReference type="GO" id="GO:0140042">
    <property type="term" value="P:lipid droplet formation"/>
    <property type="evidence" value="ECO:0007669"/>
    <property type="project" value="UniProtKB-ARBA"/>
</dbReference>
<evidence type="ECO:0000256" key="7">
    <source>
        <dbReference type="SAM" id="MobiDB-lite"/>
    </source>
</evidence>
<dbReference type="EMBL" id="SZYD01000007">
    <property type="protein sequence ID" value="KAD5803100.1"/>
    <property type="molecule type" value="Genomic_DNA"/>
</dbReference>
<evidence type="ECO:0000256" key="2">
    <source>
        <dbReference type="ARBA" id="ARBA00022692"/>
    </source>
</evidence>
<evidence type="ECO:0008006" key="11">
    <source>
        <dbReference type="Google" id="ProtNLM"/>
    </source>
</evidence>
<keyword evidence="10" id="KW-1185">Reference proteome</keyword>
<keyword evidence="2 8" id="KW-0812">Transmembrane</keyword>
<dbReference type="OrthoDB" id="3990054at2759"/>
<feature type="compositionally biased region" description="Polar residues" evidence="7">
    <location>
        <begin position="40"/>
        <end position="70"/>
    </location>
</feature>
<keyword evidence="3" id="KW-0256">Endoplasmic reticulum</keyword>
<comment type="subcellular location">
    <subcellularLocation>
        <location evidence="1">Endoplasmic reticulum membrane</location>
        <topology evidence="1">Multi-pass membrane protein</topology>
    </subcellularLocation>
</comment>